<evidence type="ECO:0000313" key="3">
    <source>
        <dbReference type="Proteomes" id="UP000601361"/>
    </source>
</evidence>
<comment type="caution">
    <text evidence="2">The sequence shown here is derived from an EMBL/GenBank/DDBJ whole genome shotgun (WGS) entry which is preliminary data.</text>
</comment>
<dbReference type="RefSeq" id="WP_188558201.1">
    <property type="nucleotide sequence ID" value="NZ_BMGS01000006.1"/>
</dbReference>
<keyword evidence="1" id="KW-0812">Transmembrane</keyword>
<dbReference type="Proteomes" id="UP000601361">
    <property type="component" value="Unassembled WGS sequence"/>
</dbReference>
<dbReference type="EMBL" id="BMGS01000006">
    <property type="protein sequence ID" value="GGG47968.1"/>
    <property type="molecule type" value="Genomic_DNA"/>
</dbReference>
<evidence type="ECO:0000256" key="1">
    <source>
        <dbReference type="SAM" id="Phobius"/>
    </source>
</evidence>
<organism evidence="2 3">
    <name type="scientific">Hymenobacter glacieicola</name>
    <dbReference type="NCBI Taxonomy" id="1562124"/>
    <lineage>
        <taxon>Bacteria</taxon>
        <taxon>Pseudomonadati</taxon>
        <taxon>Bacteroidota</taxon>
        <taxon>Cytophagia</taxon>
        <taxon>Cytophagales</taxon>
        <taxon>Hymenobacteraceae</taxon>
        <taxon>Hymenobacter</taxon>
    </lineage>
</organism>
<gene>
    <name evidence="2" type="ORF">GCM10011378_25180</name>
</gene>
<protein>
    <recommendedName>
        <fullName evidence="4">AsmA-like C-terminal domain-containing protein</fullName>
    </recommendedName>
</protein>
<proteinExistence type="predicted"/>
<reference evidence="3" key="1">
    <citation type="journal article" date="2019" name="Int. J. Syst. Evol. Microbiol.">
        <title>The Global Catalogue of Microorganisms (GCM) 10K type strain sequencing project: providing services to taxonomists for standard genome sequencing and annotation.</title>
        <authorList>
            <consortium name="The Broad Institute Genomics Platform"/>
            <consortium name="The Broad Institute Genome Sequencing Center for Infectious Disease"/>
            <person name="Wu L."/>
            <person name="Ma J."/>
        </authorList>
    </citation>
    <scope>NUCLEOTIDE SEQUENCE [LARGE SCALE GENOMIC DNA]</scope>
    <source>
        <strain evidence="3">CGMCC 1.12990</strain>
    </source>
</reference>
<keyword evidence="3" id="KW-1185">Reference proteome</keyword>
<feature type="transmembrane region" description="Helical" evidence="1">
    <location>
        <begin position="34"/>
        <end position="53"/>
    </location>
</feature>
<evidence type="ECO:0008006" key="4">
    <source>
        <dbReference type="Google" id="ProtNLM"/>
    </source>
</evidence>
<accession>A0ABQ1WWU1</accession>
<sequence length="728" mass="79369">MPWCFAVSQAVLLSREPAATLAPAAPRRHWGRWLLLGLGLLGLLAGLGVPFLLDPWLRRTLEEQVSKRSKGRYQLRVTQLHTSLWRRSATLHGLRLRTATTSSPDSLSQPRLQLALGRLSVSGVGLLALLQRHEVLVDSITLDSLTVHLAALPQSRSPQPLHRQLPFAGLRLGQLALRHVRATYGAGAQAPVQLGESALVLQDVWLSAAGAADPGRVGYARAVAAQVAGAAVRVPGHEVKLVRAAFSSVSRQLRLDSVLVHPQQPISSTRSPALRVSLALPRLVLSGLDAAQLSRRRFRADTLEVTRPRLALTLPARQPPALHQLLQPYMKECRLTSLRVTGGQLRVAGLALAPALAEVELAASGIQVLPRQKVPTDIYYARAWQVRTGAATASLDAPFYHLSWQSLQADSRTGRVQIRQVLALPTMSVEALARGKKHQSAHVSVRVPEVLLTGLNFPAAANQQQLRATALLIRSPRISTRSDGRFATNPNISVVTPEMLGRLPFRFAIARFAIQNAALAMSFRSPRDPQPGIMSIDRLSVRLRNLTNDPRRMRAATPLTGEATGWLQNQCAARITLRANLLDASGRHMLTGEFGAAPLSILNSMLVPTRGIAIRSGTVRRIRFQMQLDRTAARGTMWGEYAGLKLQLLNQQERPGVLHRVGTSLVNGIFIRDNNPRKPGQPLQTGTIASSRERRYSVFSLWRQGMVSGLLNSAGVPAGMAKKLSEAE</sequence>
<evidence type="ECO:0000313" key="2">
    <source>
        <dbReference type="EMBL" id="GGG47968.1"/>
    </source>
</evidence>
<name>A0ABQ1WWU1_9BACT</name>
<keyword evidence="1" id="KW-1133">Transmembrane helix</keyword>
<keyword evidence="1" id="KW-0472">Membrane</keyword>